<keyword evidence="4" id="KW-0285">Flavoprotein</keyword>
<comment type="catalytic activity">
    <reaction evidence="9">
        <text>(6S)-5-methyl-5,6,7,8-tetrahydrofolate + NADP(+) = (6R)-5,10-methylene-5,6,7,8-tetrahydrofolate + NADPH + H(+)</text>
        <dbReference type="Rhea" id="RHEA:19817"/>
        <dbReference type="ChEBI" id="CHEBI:15378"/>
        <dbReference type="ChEBI" id="CHEBI:15636"/>
        <dbReference type="ChEBI" id="CHEBI:18608"/>
        <dbReference type="ChEBI" id="CHEBI:57783"/>
        <dbReference type="ChEBI" id="CHEBI:58349"/>
        <dbReference type="EC" id="1.5.1.53"/>
    </reaction>
    <physiologicalReaction direction="right-to-left" evidence="9">
        <dbReference type="Rhea" id="RHEA:19819"/>
    </physiologicalReaction>
</comment>
<sequence>MPDSVEAVGPSSPNHYLKDSLQDPSSAKANFSGTGSSDESQPATPQVLPTYKYRRLIDRIKDHVRVRSKFYSLEFFPPRTAIGAVNLITRFERMGQGKPLFCDVTWHPAGDPSSDKPTSSITIAGTMLNYCGLETMLHVTCCELTKDEITAHLNRAKDLGIKNILALRGDPPVMEEEWKAPDNGFNYAVDLVRHIRQEFGNYFVICVAAYPSGHPDCLDYAEDLQHLKEKVDAGADFIITQLFFKAEVFNKFLNDCRAIGITVPIIPGVLPIQAYQSLRHIVKLSKLEVPQDIIDTIIPIKDNDEAVRNFGIHQATEMCRQLLNTGAVGIHFYTLNREMATIQILKNIGLWCEEPQRPLPWKITANHARCKEDVRPIFWSSRPQSYVYRTSDWEEFPNGRWGRSESAAFGELKDYYLFYLKSRAPKDELLKMWGRELRCEQDVWDVFYCYLTGNPNKTGMKVTRIPWNDETLAPETTVIAQELAEINSQGVLTINSQPRVMAAPSTDPVFGWGNPGGYIFQKAYLEFFTSKENIKILKEVLTQYPQVNYHIIDSKGEENYSNCDQTQPIALTWGVFPGKEIIQPTVADPVAFVHWKDEAFGLWREQWGKLYEEGSRSRQVIQNIVDNYYLVNLVDNDFPQETCLFEIVRKMISSCQAKENGMKTTLSLQSQHVC</sequence>
<dbReference type="GO" id="GO:0035999">
    <property type="term" value="P:tetrahydrofolate interconversion"/>
    <property type="evidence" value="ECO:0007669"/>
    <property type="project" value="TreeGrafter"/>
</dbReference>
<keyword evidence="5" id="KW-0274">FAD</keyword>
<evidence type="ECO:0000256" key="9">
    <source>
        <dbReference type="ARBA" id="ARBA00047751"/>
    </source>
</evidence>
<feature type="domain" description="MTHFR SAM-binding regulatory" evidence="12">
    <location>
        <begin position="357"/>
        <end position="653"/>
    </location>
</feature>
<keyword evidence="6" id="KW-0521">NADP</keyword>
<evidence type="ECO:0000259" key="12">
    <source>
        <dbReference type="Pfam" id="PF21895"/>
    </source>
</evidence>
<comment type="cofactor">
    <cofactor evidence="1">
        <name>FAD</name>
        <dbReference type="ChEBI" id="CHEBI:57692"/>
    </cofactor>
</comment>
<evidence type="ECO:0000313" key="13">
    <source>
        <dbReference type="EMBL" id="KAK2143946.1"/>
    </source>
</evidence>
<evidence type="ECO:0000256" key="3">
    <source>
        <dbReference type="ARBA" id="ARBA00006743"/>
    </source>
</evidence>
<proteinExistence type="inferred from homology"/>
<dbReference type="InterPro" id="IPR004621">
    <property type="entry name" value="Fadh2_euk"/>
</dbReference>
<feature type="compositionally biased region" description="Polar residues" evidence="11">
    <location>
        <begin position="22"/>
        <end position="44"/>
    </location>
</feature>
<evidence type="ECO:0000256" key="7">
    <source>
        <dbReference type="ARBA" id="ARBA00023002"/>
    </source>
</evidence>
<evidence type="ECO:0000256" key="11">
    <source>
        <dbReference type="SAM" id="MobiDB-lite"/>
    </source>
</evidence>
<dbReference type="InterPro" id="IPR003171">
    <property type="entry name" value="Mehydrof_redctse-like"/>
</dbReference>
<dbReference type="Gene3D" id="3.20.20.220">
    <property type="match status" value="1"/>
</dbReference>
<evidence type="ECO:0000256" key="5">
    <source>
        <dbReference type="ARBA" id="ARBA00022827"/>
    </source>
</evidence>
<dbReference type="Pfam" id="PF21895">
    <property type="entry name" value="MTHFR_C"/>
    <property type="match status" value="1"/>
</dbReference>
<keyword evidence="14" id="KW-1185">Reference proteome</keyword>
<dbReference type="Pfam" id="PF02219">
    <property type="entry name" value="MTHFR"/>
    <property type="match status" value="1"/>
</dbReference>
<evidence type="ECO:0000256" key="6">
    <source>
        <dbReference type="ARBA" id="ARBA00022857"/>
    </source>
</evidence>
<comment type="caution">
    <text evidence="13">The sequence shown here is derived from an EMBL/GenBank/DDBJ whole genome shotgun (WGS) entry which is preliminary data.</text>
</comment>
<gene>
    <name evidence="13" type="ORF">LSH36_798g01041</name>
</gene>
<dbReference type="InterPro" id="IPR029041">
    <property type="entry name" value="FAD-linked_oxidoreductase-like"/>
</dbReference>
<dbReference type="InterPro" id="IPR053806">
    <property type="entry name" value="MTHFR_C"/>
</dbReference>
<dbReference type="CDD" id="cd00537">
    <property type="entry name" value="MTHFR"/>
    <property type="match status" value="1"/>
</dbReference>
<evidence type="ECO:0000256" key="1">
    <source>
        <dbReference type="ARBA" id="ARBA00001974"/>
    </source>
</evidence>
<comment type="similarity">
    <text evidence="3">Belongs to the methylenetetrahydrofolate reductase family.</text>
</comment>
<evidence type="ECO:0000256" key="10">
    <source>
        <dbReference type="RuleBase" id="RU004254"/>
    </source>
</evidence>
<dbReference type="NCBIfam" id="TIGR00677">
    <property type="entry name" value="fadh2_euk"/>
    <property type="match status" value="1"/>
</dbReference>
<keyword evidence="7" id="KW-0560">Oxidoreductase</keyword>
<dbReference type="PANTHER" id="PTHR45754">
    <property type="entry name" value="METHYLENETETRAHYDROFOLATE REDUCTASE"/>
    <property type="match status" value="1"/>
</dbReference>
<dbReference type="EC" id="1.5.1.53" evidence="8"/>
<evidence type="ECO:0000256" key="4">
    <source>
        <dbReference type="ARBA" id="ARBA00022630"/>
    </source>
</evidence>
<dbReference type="GO" id="GO:0009086">
    <property type="term" value="P:methionine biosynthetic process"/>
    <property type="evidence" value="ECO:0007669"/>
    <property type="project" value="TreeGrafter"/>
</dbReference>
<dbReference type="PANTHER" id="PTHR45754:SF3">
    <property type="entry name" value="METHYLENETETRAHYDROFOLATE REDUCTASE (NADPH)"/>
    <property type="match status" value="1"/>
</dbReference>
<dbReference type="SUPFAM" id="SSF51730">
    <property type="entry name" value="FAD-linked oxidoreductase"/>
    <property type="match status" value="1"/>
</dbReference>
<dbReference type="GO" id="GO:0071949">
    <property type="term" value="F:FAD binding"/>
    <property type="evidence" value="ECO:0007669"/>
    <property type="project" value="TreeGrafter"/>
</dbReference>
<dbReference type="EMBL" id="JAODUP010000798">
    <property type="protein sequence ID" value="KAK2143946.1"/>
    <property type="molecule type" value="Genomic_DNA"/>
</dbReference>
<comment type="pathway">
    <text evidence="2 10">One-carbon metabolism; tetrahydrofolate interconversion.</text>
</comment>
<dbReference type="GO" id="GO:0005829">
    <property type="term" value="C:cytosol"/>
    <property type="evidence" value="ECO:0007669"/>
    <property type="project" value="TreeGrafter"/>
</dbReference>
<reference evidence="13" key="1">
    <citation type="journal article" date="2023" name="Mol. Biol. Evol.">
        <title>Third-Generation Sequencing Reveals the Adaptive Role of the Epigenome in Three Deep-Sea Polychaetes.</title>
        <authorList>
            <person name="Perez M."/>
            <person name="Aroh O."/>
            <person name="Sun Y."/>
            <person name="Lan Y."/>
            <person name="Juniper S.K."/>
            <person name="Young C.R."/>
            <person name="Angers B."/>
            <person name="Qian P.Y."/>
        </authorList>
    </citation>
    <scope>NUCLEOTIDE SEQUENCE</scope>
    <source>
        <strain evidence="13">P08H-3</strain>
    </source>
</reference>
<protein>
    <recommendedName>
        <fullName evidence="8">methylenetetrahydrofolate reductase (NADPH)</fullName>
        <ecNumber evidence="8">1.5.1.53</ecNumber>
    </recommendedName>
</protein>
<evidence type="ECO:0000256" key="2">
    <source>
        <dbReference type="ARBA" id="ARBA00004777"/>
    </source>
</evidence>
<evidence type="ECO:0000313" key="14">
    <source>
        <dbReference type="Proteomes" id="UP001208570"/>
    </source>
</evidence>
<feature type="region of interest" description="Disordered" evidence="11">
    <location>
        <begin position="1"/>
        <end position="45"/>
    </location>
</feature>
<evidence type="ECO:0000256" key="8">
    <source>
        <dbReference type="ARBA" id="ARBA00034530"/>
    </source>
</evidence>
<dbReference type="AlphaFoldDB" id="A0AAD9J0F1"/>
<accession>A0AAD9J0F1</accession>
<dbReference type="GO" id="GO:0106313">
    <property type="term" value="F:methylenetetrahydrofolate reductase (NADPH) activity"/>
    <property type="evidence" value="ECO:0007669"/>
    <property type="project" value="UniProtKB-EC"/>
</dbReference>
<organism evidence="13 14">
    <name type="scientific">Paralvinella palmiformis</name>
    <dbReference type="NCBI Taxonomy" id="53620"/>
    <lineage>
        <taxon>Eukaryota</taxon>
        <taxon>Metazoa</taxon>
        <taxon>Spiralia</taxon>
        <taxon>Lophotrochozoa</taxon>
        <taxon>Annelida</taxon>
        <taxon>Polychaeta</taxon>
        <taxon>Sedentaria</taxon>
        <taxon>Canalipalpata</taxon>
        <taxon>Terebellida</taxon>
        <taxon>Terebelliformia</taxon>
        <taxon>Alvinellidae</taxon>
        <taxon>Paralvinella</taxon>
    </lineage>
</organism>
<dbReference type="FunFam" id="3.20.20.220:FF:000002">
    <property type="entry name" value="Methylenetetrahydrofolate reductase"/>
    <property type="match status" value="1"/>
</dbReference>
<name>A0AAD9J0F1_9ANNE</name>
<dbReference type="Proteomes" id="UP001208570">
    <property type="component" value="Unassembled WGS sequence"/>
</dbReference>